<feature type="coiled-coil region" evidence="2">
    <location>
        <begin position="39"/>
        <end position="66"/>
    </location>
</feature>
<comment type="caution">
    <text evidence="4">The sequence shown here is derived from an EMBL/GenBank/DDBJ whole genome shotgun (WGS) entry which is preliminary data.</text>
</comment>
<evidence type="ECO:0000313" key="5">
    <source>
        <dbReference type="Proteomes" id="UP000615755"/>
    </source>
</evidence>
<dbReference type="InterPro" id="IPR029063">
    <property type="entry name" value="SAM-dependent_MTases_sf"/>
</dbReference>
<dbReference type="RefSeq" id="WP_192510175.1">
    <property type="nucleotide sequence ID" value="NZ_AQGV01000015.1"/>
</dbReference>
<evidence type="ECO:0000313" key="4">
    <source>
        <dbReference type="EMBL" id="MBE0370865.1"/>
    </source>
</evidence>
<dbReference type="SUPFAM" id="SSF53335">
    <property type="entry name" value="S-adenosyl-L-methionine-dependent methyltransferases"/>
    <property type="match status" value="1"/>
</dbReference>
<dbReference type="Pfam" id="PF13649">
    <property type="entry name" value="Methyltransf_25"/>
    <property type="match status" value="1"/>
</dbReference>
<keyword evidence="2" id="KW-0175">Coiled coil</keyword>
<dbReference type="CDD" id="cd02440">
    <property type="entry name" value="AdoMet_MTases"/>
    <property type="match status" value="1"/>
</dbReference>
<evidence type="ECO:0000256" key="2">
    <source>
        <dbReference type="SAM" id="Coils"/>
    </source>
</evidence>
<evidence type="ECO:0000259" key="3">
    <source>
        <dbReference type="Pfam" id="PF13649"/>
    </source>
</evidence>
<protein>
    <recommendedName>
        <fullName evidence="3">Methyltransferase domain-containing protein</fullName>
    </recommendedName>
</protein>
<evidence type="ECO:0000256" key="1">
    <source>
        <dbReference type="ARBA" id="ARBA00022679"/>
    </source>
</evidence>
<keyword evidence="1" id="KW-0808">Transferase</keyword>
<gene>
    <name evidence="4" type="ORF">PAUR_b0979</name>
</gene>
<dbReference type="PANTHER" id="PTHR43861:SF3">
    <property type="entry name" value="PUTATIVE (AFU_ORTHOLOGUE AFUA_2G14390)-RELATED"/>
    <property type="match status" value="1"/>
</dbReference>
<feature type="domain" description="Methyltransferase" evidence="3">
    <location>
        <begin position="174"/>
        <end position="270"/>
    </location>
</feature>
<proteinExistence type="predicted"/>
<accession>A0ABR9EKU8</accession>
<dbReference type="EMBL" id="AQGV01000015">
    <property type="protein sequence ID" value="MBE0370865.1"/>
    <property type="molecule type" value="Genomic_DNA"/>
</dbReference>
<dbReference type="Gene3D" id="3.40.50.150">
    <property type="entry name" value="Vaccinia Virus protein VP39"/>
    <property type="match status" value="1"/>
</dbReference>
<sequence>MQLSTLRKLIFDKNIFAFLRLGKQVDTVYRTSFVTAANSSGLLNSLSQAEQSLDQLQQQLTIEDNKRDALEAWLECGVRLGELGFSAGRYRLKGKLSRHLAKQENQIAAAMFEEAIRYHYDALLSAPTRMKQNNAYQLSDQDGKVIAQSSQILEPFVEEAIEWGLKKQPQPKAILEVGCGAGKYLVYLSKRLNSCDITAIDYQADVVAHANQTLIKHGIKSVDLRHKSFFDLQGESQYDLITLHNNIYYFTESQRQAVLAKALSLLKPGGQLLMTTSCQGGSSAITALNLWFSLSDIGGALPDVEQLKRSLTRTGFSQVNSKRLMPGESYFAFLAQK</sequence>
<dbReference type="InterPro" id="IPR041698">
    <property type="entry name" value="Methyltransf_25"/>
</dbReference>
<dbReference type="PANTHER" id="PTHR43861">
    <property type="entry name" value="TRANS-ACONITATE 2-METHYLTRANSFERASE-RELATED"/>
    <property type="match status" value="1"/>
</dbReference>
<dbReference type="Proteomes" id="UP000615755">
    <property type="component" value="Unassembled WGS sequence"/>
</dbReference>
<name>A0ABR9EKU8_9GAMM</name>
<reference evidence="4 5" key="1">
    <citation type="submission" date="2015-03" db="EMBL/GenBank/DDBJ databases">
        <title>Genome sequence of Pseudoalteromonas aurantia.</title>
        <authorList>
            <person name="Xie B.-B."/>
            <person name="Rong J.-C."/>
            <person name="Qin Q.-L."/>
            <person name="Zhang Y.-Z."/>
        </authorList>
    </citation>
    <scope>NUCLEOTIDE SEQUENCE [LARGE SCALE GENOMIC DNA]</scope>
    <source>
        <strain evidence="4 5">208</strain>
    </source>
</reference>
<keyword evidence="5" id="KW-1185">Reference proteome</keyword>
<organism evidence="4 5">
    <name type="scientific">Pseudoalteromonas aurantia 208</name>
    <dbReference type="NCBI Taxonomy" id="1314867"/>
    <lineage>
        <taxon>Bacteria</taxon>
        <taxon>Pseudomonadati</taxon>
        <taxon>Pseudomonadota</taxon>
        <taxon>Gammaproteobacteria</taxon>
        <taxon>Alteromonadales</taxon>
        <taxon>Pseudoalteromonadaceae</taxon>
        <taxon>Pseudoalteromonas</taxon>
    </lineage>
</organism>